<dbReference type="Pfam" id="PF25547">
    <property type="entry name" value="WXG100_2"/>
    <property type="match status" value="1"/>
</dbReference>
<name>A0AAW4G5Z3_GORRU</name>
<gene>
    <name evidence="3" type="ORF">JTZ10_14630</name>
</gene>
<dbReference type="InterPro" id="IPR025331">
    <property type="entry name" value="TNT"/>
</dbReference>
<feature type="domain" description="TNT" evidence="1">
    <location>
        <begin position="425"/>
        <end position="518"/>
    </location>
</feature>
<organism evidence="3 4">
    <name type="scientific">Gordonia rubripertincta</name>
    <name type="common">Rhodococcus corallinus</name>
    <dbReference type="NCBI Taxonomy" id="36822"/>
    <lineage>
        <taxon>Bacteria</taxon>
        <taxon>Bacillati</taxon>
        <taxon>Actinomycetota</taxon>
        <taxon>Actinomycetes</taxon>
        <taxon>Mycobacteriales</taxon>
        <taxon>Gordoniaceae</taxon>
        <taxon>Gordonia</taxon>
    </lineage>
</organism>
<evidence type="ECO:0000259" key="2">
    <source>
        <dbReference type="Pfam" id="PF25547"/>
    </source>
</evidence>
<proteinExistence type="predicted"/>
<reference evidence="3" key="1">
    <citation type="submission" date="2021-02" db="EMBL/GenBank/DDBJ databases">
        <title>Taxonomy, biology and ecology of Rhodococcus bacteria occurring in California pistachio and other woody hosts as revealed by genome sequence analyses.</title>
        <authorList>
            <person name="Riely B."/>
            <person name="Gai Y."/>
        </authorList>
    </citation>
    <scope>NUCLEOTIDE SEQUENCE</scope>
    <source>
        <strain evidence="3">BP-295</strain>
    </source>
</reference>
<accession>A0AAW4G5Z3</accession>
<dbReference type="Pfam" id="PF14021">
    <property type="entry name" value="TNT"/>
    <property type="match status" value="1"/>
</dbReference>
<evidence type="ECO:0000259" key="1">
    <source>
        <dbReference type="Pfam" id="PF14021"/>
    </source>
</evidence>
<comment type="caution">
    <text evidence="3">The sequence shown here is derived from an EMBL/GenBank/DDBJ whole genome shotgun (WGS) entry which is preliminary data.</text>
</comment>
<dbReference type="Proteomes" id="UP001195196">
    <property type="component" value="Unassembled WGS sequence"/>
</dbReference>
<dbReference type="GO" id="GO:0050135">
    <property type="term" value="F:NADP+ nucleosidase activity"/>
    <property type="evidence" value="ECO:0007669"/>
    <property type="project" value="InterPro"/>
</dbReference>
<feature type="domain" description="Outer membrane channel protein CpnT-like N-terminal" evidence="2">
    <location>
        <begin position="137"/>
        <end position="267"/>
    </location>
</feature>
<protein>
    <submittedName>
        <fullName evidence="3">Glycohydrolase toxin TNT-related protein</fullName>
    </submittedName>
</protein>
<dbReference type="InterPro" id="IPR057746">
    <property type="entry name" value="CpnT-like_N"/>
</dbReference>
<dbReference type="EMBL" id="JAFFGU010000006">
    <property type="protein sequence ID" value="MBM7278991.1"/>
    <property type="molecule type" value="Genomic_DNA"/>
</dbReference>
<dbReference type="AlphaFoldDB" id="A0AAW4G5Z3"/>
<dbReference type="RefSeq" id="WP_204718260.1">
    <property type="nucleotide sequence ID" value="NZ_JAFFGU010000006.1"/>
</dbReference>
<evidence type="ECO:0000313" key="4">
    <source>
        <dbReference type="Proteomes" id="UP001195196"/>
    </source>
</evidence>
<evidence type="ECO:0000313" key="3">
    <source>
        <dbReference type="EMBL" id="MBM7278991.1"/>
    </source>
</evidence>
<sequence>MALTAPIAVRPSSFSSAAEAFLQVHTDISRTLDALYVSLQSSGQMAGSDKSGREFAQTYDKTVNGEQSLLAGIALMGNACGKMAELLDASAVNHANVNNAIGLCTPANPSGNLKNLDTIPTLSVGTSFGGPGEPSNWEKLKEFIEGEVFPDGQPDKLEKAGDAWTRAATSLRTHQSAVRSAIKPIAGESSAEVGPAQDQAAMIDQHLGGIAESCDAVAKLCNGFADEVRKTREEIGNLVEELACELLVAAAIGIALVLVTSGLSSLLATAAGVAKATQTGARIAGVIRALATAAGPVLRPVAYVLDPVAAAAGDLGALLGSRGAMFSMQLSKGSIRAAELAAALEKIPVWAHDELKRATDPDVLRKALEADGVPKNLIDDAIANDPYRNMTPQQILDRYWDDARGTWAYPPNNGFESGYKVADSIPAGTRLDRLGGDGGGFMGREGDSYSARALPPGKAGPYTEYVGTGNPLPANWEVRHGKIAEAFGQSGGGHQWVVVDKLTGKEVPVKKLIDADVIE</sequence>